<comment type="caution">
    <text evidence="6">The sequence shown here is derived from an EMBL/GenBank/DDBJ whole genome shotgun (WGS) entry which is preliminary data.</text>
</comment>
<sequence>MIMALNVDTRNGSSVNDSTTISSTGAHFNPMSPVAAKHSSVFSNSPDMITPLTSSNSELPFPDWSASTTLFFQALQQAATNILSQTLPPALDDTGLNSVIRNTSTTAFLNSLQKNLHSDSTAPSGNGGTSTAAHTPVTSIALDNYPMTLVKCLESNSNSYPVISSATPSTSPLSNLPMFPPSMNCPISLPTTITSTVAPDSYSQAASFLTTGWPVCSPLPLPLWNRSAMAEPSKNINNTNTKNNHTSISTVKSSSSSPLSSSWSTPNTRLFPSEMFASLHNQHQQQQQQQQQQRQQHCSTEHPNPDASSHVTAGVTQSTGPLGLAKPPYSYIALITMAIKLAPGRKLTLNGIYRFIMDHFPYYRENRQGWQNSIRHNLSLNDCFVKLPRDKSRPGKGNYWTLSSGADEMFEPGNYRRRRRRTKTTGGAPAQLPQMAAKKSTDSFRTTQSETFNSDFLPAGNTQRLSSCDLLPCFPNSMLSVPTNANSLTEFPQFPFEYNLQECSHPAHSPLSSFPLNRRSNLGTGEYNCSKISSNQPLTLPNPIKSRVGSISPCEIPSITQSNSNPIMIPKSTRDFSIESLLGSSSSISR</sequence>
<evidence type="ECO:0000256" key="1">
    <source>
        <dbReference type="ARBA" id="ARBA00023125"/>
    </source>
</evidence>
<name>A0A504YPH6_FASGI</name>
<dbReference type="PROSITE" id="PS50039">
    <property type="entry name" value="FORK_HEAD_3"/>
    <property type="match status" value="1"/>
</dbReference>
<dbReference type="GO" id="GO:0009653">
    <property type="term" value="P:anatomical structure morphogenesis"/>
    <property type="evidence" value="ECO:0007669"/>
    <property type="project" value="TreeGrafter"/>
</dbReference>
<evidence type="ECO:0000259" key="5">
    <source>
        <dbReference type="PROSITE" id="PS50039"/>
    </source>
</evidence>
<dbReference type="InterPro" id="IPR047514">
    <property type="entry name" value="FH_FOXL1"/>
</dbReference>
<feature type="domain" description="Fork-head" evidence="5">
    <location>
        <begin position="326"/>
        <end position="420"/>
    </location>
</feature>
<feature type="region of interest" description="Disordered" evidence="4">
    <location>
        <begin position="233"/>
        <end position="265"/>
    </location>
</feature>
<dbReference type="GO" id="GO:0005634">
    <property type="term" value="C:nucleus"/>
    <property type="evidence" value="ECO:0007669"/>
    <property type="project" value="UniProtKB-SubCell"/>
</dbReference>
<dbReference type="InterPro" id="IPR036390">
    <property type="entry name" value="WH_DNA-bd_sf"/>
</dbReference>
<evidence type="ECO:0000256" key="2">
    <source>
        <dbReference type="ARBA" id="ARBA00023242"/>
    </source>
</evidence>
<organism evidence="6 7">
    <name type="scientific">Fasciola gigantica</name>
    <name type="common">Giant liver fluke</name>
    <dbReference type="NCBI Taxonomy" id="46835"/>
    <lineage>
        <taxon>Eukaryota</taxon>
        <taxon>Metazoa</taxon>
        <taxon>Spiralia</taxon>
        <taxon>Lophotrochozoa</taxon>
        <taxon>Platyhelminthes</taxon>
        <taxon>Trematoda</taxon>
        <taxon>Digenea</taxon>
        <taxon>Plagiorchiida</taxon>
        <taxon>Echinostomata</taxon>
        <taxon>Echinostomatoidea</taxon>
        <taxon>Fasciolidae</taxon>
        <taxon>Fasciola</taxon>
    </lineage>
</organism>
<dbReference type="CDD" id="cd20027">
    <property type="entry name" value="FH_FOXL1"/>
    <property type="match status" value="1"/>
</dbReference>
<feature type="compositionally biased region" description="Low complexity" evidence="4">
    <location>
        <begin position="282"/>
        <end position="297"/>
    </location>
</feature>
<dbReference type="PANTHER" id="PTHR11829:SF388">
    <property type="entry name" value="FORK HEAD DOMAIN-CONTAINING PROTEIN L1-RELATED"/>
    <property type="match status" value="1"/>
</dbReference>
<dbReference type="Gene3D" id="1.10.10.10">
    <property type="entry name" value="Winged helix-like DNA-binding domain superfamily/Winged helix DNA-binding domain"/>
    <property type="match status" value="1"/>
</dbReference>
<dbReference type="InterPro" id="IPR036388">
    <property type="entry name" value="WH-like_DNA-bd_sf"/>
</dbReference>
<dbReference type="FunFam" id="1.10.10.10:FF:001472">
    <property type="entry name" value="Forkhead domain protein 1"/>
    <property type="match status" value="1"/>
</dbReference>
<dbReference type="GO" id="GO:0000978">
    <property type="term" value="F:RNA polymerase II cis-regulatory region sequence-specific DNA binding"/>
    <property type="evidence" value="ECO:0007669"/>
    <property type="project" value="TreeGrafter"/>
</dbReference>
<keyword evidence="7" id="KW-1185">Reference proteome</keyword>
<accession>A0A504YPH6</accession>
<evidence type="ECO:0000256" key="3">
    <source>
        <dbReference type="PROSITE-ProRule" id="PRU00089"/>
    </source>
</evidence>
<dbReference type="AlphaFoldDB" id="A0A504YPH6"/>
<keyword evidence="2 3" id="KW-0539">Nucleus</keyword>
<comment type="subcellular location">
    <subcellularLocation>
        <location evidence="3">Nucleus</location>
    </subcellularLocation>
</comment>
<feature type="compositionally biased region" description="Low complexity" evidence="4">
    <location>
        <begin position="233"/>
        <end position="264"/>
    </location>
</feature>
<reference evidence="6 7" key="1">
    <citation type="submission" date="2019-04" db="EMBL/GenBank/DDBJ databases">
        <title>Annotation for the trematode Fasciola gigantica.</title>
        <authorList>
            <person name="Choi Y.-J."/>
        </authorList>
    </citation>
    <scope>NUCLEOTIDE SEQUENCE [LARGE SCALE GENOMIC DNA]</scope>
    <source>
        <strain evidence="6">Uganda_cow_1</strain>
    </source>
</reference>
<feature type="region of interest" description="Disordered" evidence="4">
    <location>
        <begin position="417"/>
        <end position="438"/>
    </location>
</feature>
<dbReference type="EMBL" id="SUNJ01005047">
    <property type="protein sequence ID" value="TPP63942.1"/>
    <property type="molecule type" value="Genomic_DNA"/>
</dbReference>
<evidence type="ECO:0000256" key="4">
    <source>
        <dbReference type="SAM" id="MobiDB-lite"/>
    </source>
</evidence>
<dbReference type="GO" id="GO:0000981">
    <property type="term" value="F:DNA-binding transcription factor activity, RNA polymerase II-specific"/>
    <property type="evidence" value="ECO:0007669"/>
    <property type="project" value="TreeGrafter"/>
</dbReference>
<dbReference type="OrthoDB" id="5402974at2759"/>
<dbReference type="STRING" id="46835.A0A504YPH6"/>
<evidence type="ECO:0000313" key="6">
    <source>
        <dbReference type="EMBL" id="TPP63942.1"/>
    </source>
</evidence>
<evidence type="ECO:0000313" key="7">
    <source>
        <dbReference type="Proteomes" id="UP000316759"/>
    </source>
</evidence>
<feature type="region of interest" description="Disordered" evidence="4">
    <location>
        <begin position="279"/>
        <end position="320"/>
    </location>
</feature>
<gene>
    <name evidence="6" type="ORF">FGIG_05736</name>
</gene>
<feature type="compositionally biased region" description="Polar residues" evidence="4">
    <location>
        <begin position="306"/>
        <end position="320"/>
    </location>
</feature>
<dbReference type="GO" id="GO:0030154">
    <property type="term" value="P:cell differentiation"/>
    <property type="evidence" value="ECO:0007669"/>
    <property type="project" value="TreeGrafter"/>
</dbReference>
<dbReference type="PANTHER" id="PTHR11829">
    <property type="entry name" value="FORKHEAD BOX PROTEIN"/>
    <property type="match status" value="1"/>
</dbReference>
<dbReference type="PROSITE" id="PS00657">
    <property type="entry name" value="FORK_HEAD_1"/>
    <property type="match status" value="1"/>
</dbReference>
<keyword evidence="1 3" id="KW-0238">DNA-binding</keyword>
<dbReference type="Proteomes" id="UP000316759">
    <property type="component" value="Unassembled WGS sequence"/>
</dbReference>
<dbReference type="InterPro" id="IPR050211">
    <property type="entry name" value="FOX_domain-containing"/>
</dbReference>
<proteinExistence type="predicted"/>
<dbReference type="PRINTS" id="PR00053">
    <property type="entry name" value="FORKHEAD"/>
</dbReference>
<dbReference type="SUPFAM" id="SSF46785">
    <property type="entry name" value="Winged helix' DNA-binding domain"/>
    <property type="match status" value="1"/>
</dbReference>
<dbReference type="SMART" id="SM00339">
    <property type="entry name" value="FH"/>
    <property type="match status" value="1"/>
</dbReference>
<dbReference type="InterPro" id="IPR001766">
    <property type="entry name" value="Fork_head_dom"/>
</dbReference>
<feature type="DNA-binding region" description="Fork-head" evidence="3">
    <location>
        <begin position="326"/>
        <end position="420"/>
    </location>
</feature>
<protein>
    <submittedName>
        <fullName evidence="6">Forkhead box protein L1</fullName>
    </submittedName>
</protein>
<dbReference type="PROSITE" id="PS00658">
    <property type="entry name" value="FORK_HEAD_2"/>
    <property type="match status" value="1"/>
</dbReference>
<dbReference type="InterPro" id="IPR030456">
    <property type="entry name" value="TF_fork_head_CS_2"/>
</dbReference>
<dbReference type="InterPro" id="IPR018122">
    <property type="entry name" value="TF_fork_head_CS_1"/>
</dbReference>
<dbReference type="Pfam" id="PF00250">
    <property type="entry name" value="Forkhead"/>
    <property type="match status" value="1"/>
</dbReference>